<evidence type="ECO:0000259" key="2">
    <source>
        <dbReference type="PROSITE" id="PS50076"/>
    </source>
</evidence>
<feature type="region of interest" description="Disordered" evidence="1">
    <location>
        <begin position="67"/>
        <end position="92"/>
    </location>
</feature>
<evidence type="ECO:0000313" key="4">
    <source>
        <dbReference type="Proteomes" id="UP000694393"/>
    </source>
</evidence>
<dbReference type="PROSITE" id="PS50076">
    <property type="entry name" value="DNAJ_2"/>
    <property type="match status" value="1"/>
</dbReference>
<dbReference type="InterPro" id="IPR053025">
    <property type="entry name" value="Mito_ATP_Synthase-Asso"/>
</dbReference>
<reference evidence="3" key="2">
    <citation type="submission" date="2025-09" db="UniProtKB">
        <authorList>
            <consortium name="Ensembl"/>
        </authorList>
    </citation>
    <scope>IDENTIFICATION</scope>
</reference>
<dbReference type="PANTHER" id="PTHR44873">
    <property type="entry name" value="DNAJ HOMOLOG SUBFAMILY C MEMBER 30, MITOCHONDRIAL"/>
    <property type="match status" value="1"/>
</dbReference>
<name>A0A8C8SS86_9SAUR</name>
<dbReference type="InterPro" id="IPR001623">
    <property type="entry name" value="DnaJ_domain"/>
</dbReference>
<dbReference type="InterPro" id="IPR036869">
    <property type="entry name" value="J_dom_sf"/>
</dbReference>
<proteinExistence type="predicted"/>
<organism evidence="3 4">
    <name type="scientific">Pelusios castaneus</name>
    <name type="common">West African mud turtle</name>
    <dbReference type="NCBI Taxonomy" id="367368"/>
    <lineage>
        <taxon>Eukaryota</taxon>
        <taxon>Metazoa</taxon>
        <taxon>Chordata</taxon>
        <taxon>Craniata</taxon>
        <taxon>Vertebrata</taxon>
        <taxon>Euteleostomi</taxon>
        <taxon>Archelosauria</taxon>
        <taxon>Testudinata</taxon>
        <taxon>Testudines</taxon>
        <taxon>Pleurodira</taxon>
        <taxon>Pelomedusidae</taxon>
        <taxon>Pelusios</taxon>
    </lineage>
</organism>
<dbReference type="AlphaFoldDB" id="A0A8C8SS86"/>
<dbReference type="Ensembl" id="ENSPCET00000024581.1">
    <property type="protein sequence ID" value="ENSPCEP00000023786.1"/>
    <property type="gene ID" value="ENSPCEG00000018014.1"/>
</dbReference>
<dbReference type="PANTHER" id="PTHR44873:SF1">
    <property type="entry name" value="DNAJ HOMOLOG SUBFAMILY C MEMBER 30, MITOCHONDRIAL"/>
    <property type="match status" value="1"/>
</dbReference>
<dbReference type="Proteomes" id="UP000694393">
    <property type="component" value="Unplaced"/>
</dbReference>
<dbReference type="PRINTS" id="PR00625">
    <property type="entry name" value="JDOMAIN"/>
</dbReference>
<keyword evidence="4" id="KW-1185">Reference proteome</keyword>
<dbReference type="Pfam" id="PF00226">
    <property type="entry name" value="DnaJ"/>
    <property type="match status" value="1"/>
</dbReference>
<dbReference type="SMART" id="SM00271">
    <property type="entry name" value="DnaJ"/>
    <property type="match status" value="1"/>
</dbReference>
<evidence type="ECO:0000313" key="3">
    <source>
        <dbReference type="Ensembl" id="ENSPCEP00000023786.1"/>
    </source>
</evidence>
<feature type="domain" description="J" evidence="2">
    <location>
        <begin position="1"/>
        <end position="64"/>
    </location>
</feature>
<dbReference type="Gene3D" id="1.10.287.110">
    <property type="entry name" value="DnaJ domain"/>
    <property type="match status" value="1"/>
</dbReference>
<dbReference type="CDD" id="cd06257">
    <property type="entry name" value="DnaJ"/>
    <property type="match status" value="1"/>
</dbReference>
<dbReference type="SUPFAM" id="SSF46565">
    <property type="entry name" value="Chaperone J-domain"/>
    <property type="match status" value="1"/>
</dbReference>
<evidence type="ECO:0000256" key="1">
    <source>
        <dbReference type="SAM" id="MobiDB-lite"/>
    </source>
</evidence>
<sequence>RSCLLSPHCATHAQIKAAYYTQSLRWHPDRNAGSAEAAARFTALNQAYAVLGSAALRRRYDRGVLSGAELRADPRPAPRPPPVRTRHLPSRPAGPIFNFDAFYRAHYGEQLKRERQQRQLRQQQREEEAKQWWPEQLPELVFATSVLAVMVLLIIIH</sequence>
<accession>A0A8C8SS86</accession>
<protein>
    <submittedName>
        <fullName evidence="3">DnaJ heat shock protein family (Hsp40) member C30</fullName>
    </submittedName>
</protein>
<reference evidence="3" key="1">
    <citation type="submission" date="2025-08" db="UniProtKB">
        <authorList>
            <consortium name="Ensembl"/>
        </authorList>
    </citation>
    <scope>IDENTIFICATION</scope>
</reference>